<evidence type="ECO:0000256" key="1">
    <source>
        <dbReference type="SAM" id="MobiDB-lite"/>
    </source>
</evidence>
<comment type="caution">
    <text evidence="2">The sequence shown here is derived from an EMBL/GenBank/DDBJ whole genome shotgun (WGS) entry which is preliminary data.</text>
</comment>
<feature type="region of interest" description="Disordered" evidence="1">
    <location>
        <begin position="405"/>
        <end position="424"/>
    </location>
</feature>
<proteinExistence type="predicted"/>
<keyword evidence="3" id="KW-1185">Reference proteome</keyword>
<reference evidence="2" key="1">
    <citation type="submission" date="2020-05" db="EMBL/GenBank/DDBJ databases">
        <title>Nod-independent and nitrogen-fixing Bradyrhizobium aeschynomene sp. nov. isolated from nodules of Aeschynomene indica.</title>
        <authorList>
            <person name="Zhang Z."/>
        </authorList>
    </citation>
    <scope>NUCLEOTIDE SEQUENCE</scope>
    <source>
        <strain evidence="2">83012</strain>
    </source>
</reference>
<dbReference type="Proteomes" id="UP000886476">
    <property type="component" value="Unassembled WGS sequence"/>
</dbReference>
<evidence type="ECO:0000313" key="2">
    <source>
        <dbReference type="EMBL" id="NPU64869.1"/>
    </source>
</evidence>
<feature type="region of interest" description="Disordered" evidence="1">
    <location>
        <begin position="58"/>
        <end position="152"/>
    </location>
</feature>
<name>A0ABX2CC77_9BRAD</name>
<feature type="compositionally biased region" description="Low complexity" evidence="1">
    <location>
        <begin position="63"/>
        <end position="84"/>
    </location>
</feature>
<feature type="compositionally biased region" description="Basic and acidic residues" evidence="1">
    <location>
        <begin position="125"/>
        <end position="146"/>
    </location>
</feature>
<protein>
    <submittedName>
        <fullName evidence="2">Uncharacterized protein</fullName>
    </submittedName>
</protein>
<accession>A0ABX2CC77</accession>
<gene>
    <name evidence="2" type="ORF">HL667_07690</name>
</gene>
<dbReference type="EMBL" id="JABFDN010000002">
    <property type="protein sequence ID" value="NPU64869.1"/>
    <property type="molecule type" value="Genomic_DNA"/>
</dbReference>
<sequence length="424" mass="46577">MGGHVISHRIIPSFQSTERQARTGGLLRARRALLLSCVVLGLAANGAVSAEVPAAAKPAGTEQAASPPQPSQSQPAQSQPAQSQSPPPQQALQKTEPETVGRPAEAPTQGPKVVLPASDPAKPAPAERKTDSRTAGRDTKDGKDAKNLSVPQRVLPADVAQMIGRKIWLNEAGGRRDAITSWNAGEQFASLGIGHFIWYPVTAKPPFEEGFPGLIAFLRKGKTPLPAWLDKTPVPPCPWNSRAEFKKNFNSPQMRQLRQFLLDTMAEQTQFLVARAQGAMDKILANTPDGTEREHIVAQYSRVVRASDDLYPLIDYINFKGEGTNPAETAVDKETGQRQGWGLKQVLLKMNGTTTEPKAVLAEYSDAVQVVLQQRVRNLPSNRVWEAGWLRRAETYRRPIAQLEQLPERPMRKSSRYRADNTPF</sequence>
<organism evidence="2 3">
    <name type="scientific">Bradyrhizobium aeschynomenes</name>
    <dbReference type="NCBI Taxonomy" id="2734909"/>
    <lineage>
        <taxon>Bacteria</taxon>
        <taxon>Pseudomonadati</taxon>
        <taxon>Pseudomonadota</taxon>
        <taxon>Alphaproteobacteria</taxon>
        <taxon>Hyphomicrobiales</taxon>
        <taxon>Nitrobacteraceae</taxon>
        <taxon>Bradyrhizobium</taxon>
    </lineage>
</organism>
<dbReference type="RefSeq" id="WP_172109970.1">
    <property type="nucleotide sequence ID" value="NZ_JABFDN010000002.1"/>
</dbReference>
<evidence type="ECO:0000313" key="3">
    <source>
        <dbReference type="Proteomes" id="UP000886476"/>
    </source>
</evidence>